<dbReference type="GO" id="GO:0005829">
    <property type="term" value="C:cytosol"/>
    <property type="evidence" value="ECO:0007669"/>
    <property type="project" value="TreeGrafter"/>
</dbReference>
<dbReference type="OrthoDB" id="9797795at2"/>
<dbReference type="Proteomes" id="UP000184226">
    <property type="component" value="Unassembled WGS sequence"/>
</dbReference>
<proteinExistence type="predicted"/>
<keyword evidence="2 3" id="KW-0808">Transferase</keyword>
<dbReference type="AlphaFoldDB" id="A0A1M5STU2"/>
<evidence type="ECO:0000256" key="2">
    <source>
        <dbReference type="ARBA" id="ARBA00022679"/>
    </source>
</evidence>
<protein>
    <submittedName>
        <fullName evidence="3">Lipopolysaccharide heptosyltransferase II</fullName>
    </submittedName>
</protein>
<dbReference type="RefSeq" id="WP_073102369.1">
    <property type="nucleotide sequence ID" value="NZ_FQXE01000003.1"/>
</dbReference>
<dbReference type="PANTHER" id="PTHR30160">
    <property type="entry name" value="TETRAACYLDISACCHARIDE 4'-KINASE-RELATED"/>
    <property type="match status" value="1"/>
</dbReference>
<dbReference type="GO" id="GO:0009244">
    <property type="term" value="P:lipopolysaccharide core region biosynthetic process"/>
    <property type="evidence" value="ECO:0007669"/>
    <property type="project" value="TreeGrafter"/>
</dbReference>
<keyword evidence="1" id="KW-0328">Glycosyltransferase</keyword>
<accession>A0A1M5STU2</accession>
<keyword evidence="4" id="KW-1185">Reference proteome</keyword>
<organism evidence="3 4">
    <name type="scientific">Pollutimonas bauzanensis</name>
    <dbReference type="NCBI Taxonomy" id="658167"/>
    <lineage>
        <taxon>Bacteria</taxon>
        <taxon>Pseudomonadati</taxon>
        <taxon>Pseudomonadota</taxon>
        <taxon>Betaproteobacteria</taxon>
        <taxon>Burkholderiales</taxon>
        <taxon>Alcaligenaceae</taxon>
        <taxon>Pollutimonas</taxon>
    </lineage>
</organism>
<dbReference type="Gene3D" id="3.40.50.2000">
    <property type="entry name" value="Glycogen Phosphorylase B"/>
    <property type="match status" value="2"/>
</dbReference>
<dbReference type="STRING" id="658167.SAMN04488135_103181"/>
<dbReference type="InterPro" id="IPR002201">
    <property type="entry name" value="Glyco_trans_9"/>
</dbReference>
<reference evidence="3 4" key="1">
    <citation type="submission" date="2016-11" db="EMBL/GenBank/DDBJ databases">
        <authorList>
            <person name="Jaros S."/>
            <person name="Januszkiewicz K."/>
            <person name="Wedrychowicz H."/>
        </authorList>
    </citation>
    <scope>NUCLEOTIDE SEQUENCE [LARGE SCALE GENOMIC DNA]</scope>
    <source>
        <strain evidence="3 4">CGMCC 1.10190</strain>
    </source>
</reference>
<dbReference type="SUPFAM" id="SSF53756">
    <property type="entry name" value="UDP-Glycosyltransferase/glycogen phosphorylase"/>
    <property type="match status" value="1"/>
</dbReference>
<evidence type="ECO:0000313" key="3">
    <source>
        <dbReference type="EMBL" id="SHH41959.1"/>
    </source>
</evidence>
<evidence type="ECO:0000313" key="4">
    <source>
        <dbReference type="Proteomes" id="UP000184226"/>
    </source>
</evidence>
<dbReference type="InterPro" id="IPR051199">
    <property type="entry name" value="LPS_LOS_Heptosyltrfase"/>
</dbReference>
<sequence>MNIHSDWSAARRILCVRLDNMGDVLMSTPAMRALKNARSGRHISLMASQSGARLAAYLPDVDDTIVYDAAWVKNGSSGCRQDCAAIDALRRGSFDAAVIFTVYSQSALPAALMCHLAGIPLILAHSRENPYRLLSHWVRDTEPGSGIRHEVQRQLDLVAEIGARCSDTRLSFATLDADRRTLQATLRAHGISEAGGWIVVHCGASAESRRYGAAGFAQVLSLLDAGGRRILLTGSASERKLVDQIIGGCGASGLVNLAGRLELGELGCLIEDAAVLISNNTGPVHIAAAVQTPVVDLYALTNPQHTPWQVEHRLLSCDVPCKYCYRSVCPHGHNACLNGIAPQAVAQAACELLEAGHGAIQAPGASRGVKKGEGICIL</sequence>
<dbReference type="Pfam" id="PF01075">
    <property type="entry name" value="Glyco_transf_9"/>
    <property type="match status" value="1"/>
</dbReference>
<dbReference type="GO" id="GO:0008713">
    <property type="term" value="F:ADP-heptose-lipopolysaccharide heptosyltransferase activity"/>
    <property type="evidence" value="ECO:0007669"/>
    <property type="project" value="TreeGrafter"/>
</dbReference>
<dbReference type="CDD" id="cd03789">
    <property type="entry name" value="GT9_LPS_heptosyltransferase"/>
    <property type="match status" value="1"/>
</dbReference>
<dbReference type="PANTHER" id="PTHR30160:SF1">
    <property type="entry name" value="LIPOPOLYSACCHARIDE 1,2-N-ACETYLGLUCOSAMINETRANSFERASE-RELATED"/>
    <property type="match status" value="1"/>
</dbReference>
<evidence type="ECO:0000256" key="1">
    <source>
        <dbReference type="ARBA" id="ARBA00022676"/>
    </source>
</evidence>
<gene>
    <name evidence="3" type="ORF">SAMN04488135_103181</name>
</gene>
<dbReference type="EMBL" id="FQXE01000003">
    <property type="protein sequence ID" value="SHH41959.1"/>
    <property type="molecule type" value="Genomic_DNA"/>
</dbReference>
<name>A0A1M5STU2_9BURK</name>